<accession>A0A2A5JUJ1</accession>
<feature type="signal peptide" evidence="1">
    <location>
        <begin position="1"/>
        <end position="19"/>
    </location>
</feature>
<dbReference type="Gene3D" id="2.60.40.2130">
    <property type="entry name" value="F-spondin domain"/>
    <property type="match status" value="1"/>
</dbReference>
<keyword evidence="3" id="KW-1185">Reference proteome</keyword>
<dbReference type="NCBIfam" id="NF038123">
    <property type="entry name" value="NF038123_dom"/>
    <property type="match status" value="1"/>
</dbReference>
<feature type="chain" id="PRO_5013331870" description="Spondin domain-containing protein" evidence="1">
    <location>
        <begin position="20"/>
        <end position="235"/>
    </location>
</feature>
<reference evidence="3" key="1">
    <citation type="journal article" date="2019" name="Genome Announc.">
        <title>Draft Genome Sequence of Pseudoalteromonas piscicida Strain 36Y ROTHPW, an Hypersaline Seawater Isolate from the South Coast of Sonora, Mexico.</title>
        <authorList>
            <person name="Sanchez-Diaz R."/>
            <person name="Molina-Garza Z.J."/>
            <person name="Cruz-Suarez L.E."/>
            <person name="Selvin J."/>
            <person name="Kiran G.S."/>
            <person name="Ibarra-Gamez J.C."/>
            <person name="Gomez-Gil B."/>
            <person name="Galaviz-Silva L."/>
        </authorList>
    </citation>
    <scope>NUCLEOTIDE SEQUENCE [LARGE SCALE GENOMIC DNA]</scope>
    <source>
        <strain evidence="3">36Y_RITHPW</strain>
    </source>
</reference>
<evidence type="ECO:0000313" key="2">
    <source>
        <dbReference type="EMBL" id="PCK33144.1"/>
    </source>
</evidence>
<dbReference type="InterPro" id="IPR038678">
    <property type="entry name" value="Spondin_N_sf"/>
</dbReference>
<name>A0A2A5JUJ1_PSEO7</name>
<dbReference type="EMBL" id="NKHF01000015">
    <property type="protein sequence ID" value="PCK33144.1"/>
    <property type="molecule type" value="Genomic_DNA"/>
</dbReference>
<proteinExistence type="predicted"/>
<dbReference type="InterPro" id="IPR009465">
    <property type="entry name" value="Spondin_N"/>
</dbReference>
<comment type="caution">
    <text evidence="2">The sequence shown here is derived from an EMBL/GenBank/DDBJ whole genome shotgun (WGS) entry which is preliminary data.</text>
</comment>
<dbReference type="AlphaFoldDB" id="A0A2A5JUJ1"/>
<keyword evidence="1" id="KW-0732">Signal</keyword>
<dbReference type="RefSeq" id="WP_099640765.1">
    <property type="nucleotide sequence ID" value="NZ_NKHF01000015.1"/>
</dbReference>
<dbReference type="PROSITE" id="PS51257">
    <property type="entry name" value="PROKAR_LIPOPROTEIN"/>
    <property type="match status" value="1"/>
</dbReference>
<sequence length="235" mass="24739">MKAKLALVAISVLLLSACGDNDNNMVMPESPVEPEPVEYEFAITITNLTHAQPMSPIAVLLHQSGHYFTVGMPASEALEQLAEGGNNSDMIADEMTQTSVSTDGPLGPGATTTLSIKTTELAELKLSLLTMMVNTNDGFSGLNAIDVSALALGEIQMYRTLAYDAGTELNSEAAGTIPGPADSGEGFNAERNDNHNMVTMHSGVVGSDDGLQSSTLTSIHKFDNPLLAVTIERVK</sequence>
<gene>
    <name evidence="2" type="ORF">CEX98_03620</name>
</gene>
<evidence type="ECO:0008006" key="4">
    <source>
        <dbReference type="Google" id="ProtNLM"/>
    </source>
</evidence>
<protein>
    <recommendedName>
        <fullName evidence="4">Spondin domain-containing protein</fullName>
    </recommendedName>
</protein>
<evidence type="ECO:0000313" key="3">
    <source>
        <dbReference type="Proteomes" id="UP000228621"/>
    </source>
</evidence>
<organism evidence="2 3">
    <name type="scientific">Pseudoalteromonas piscicida</name>
    <dbReference type="NCBI Taxonomy" id="43662"/>
    <lineage>
        <taxon>Bacteria</taxon>
        <taxon>Pseudomonadati</taxon>
        <taxon>Pseudomonadota</taxon>
        <taxon>Gammaproteobacteria</taxon>
        <taxon>Alteromonadales</taxon>
        <taxon>Pseudoalteromonadaceae</taxon>
        <taxon>Pseudoalteromonas</taxon>
    </lineage>
</organism>
<evidence type="ECO:0000256" key="1">
    <source>
        <dbReference type="SAM" id="SignalP"/>
    </source>
</evidence>
<dbReference type="OrthoDB" id="5188840at2"/>
<dbReference type="Proteomes" id="UP000228621">
    <property type="component" value="Unassembled WGS sequence"/>
</dbReference>